<feature type="domain" description="LpxI C-terminal" evidence="1">
    <location>
        <begin position="147"/>
        <end position="282"/>
    </location>
</feature>
<protein>
    <submittedName>
        <fullName evidence="3">LpxI family protein</fullName>
    </submittedName>
</protein>
<reference evidence="3 4" key="1">
    <citation type="submission" date="2024-09" db="EMBL/GenBank/DDBJ databases">
        <authorList>
            <person name="Sun Q."/>
            <person name="Mori K."/>
        </authorList>
    </citation>
    <scope>NUCLEOTIDE SEQUENCE [LARGE SCALE GENOMIC DNA]</scope>
    <source>
        <strain evidence="3 4">TBRC 4938</strain>
    </source>
</reference>
<evidence type="ECO:0000313" key="3">
    <source>
        <dbReference type="EMBL" id="MFB9951982.1"/>
    </source>
</evidence>
<proteinExistence type="predicted"/>
<dbReference type="RefSeq" id="WP_377264801.1">
    <property type="nucleotide sequence ID" value="NZ_JBHMAA010000032.1"/>
</dbReference>
<name>A0ABV6AQ45_9HYPH</name>
<feature type="domain" description="LpxI N-terminal" evidence="2">
    <location>
        <begin position="12"/>
        <end position="143"/>
    </location>
</feature>
<comment type="caution">
    <text evidence="3">The sequence shown here is derived from an EMBL/GenBank/DDBJ whole genome shotgun (WGS) entry which is preliminary data.</text>
</comment>
<dbReference type="PANTHER" id="PTHR39962:SF1">
    <property type="entry name" value="LPXI FAMILY PROTEIN"/>
    <property type="match status" value="1"/>
</dbReference>
<sequence length="299" mass="31199">MPGFPSPAPKGRLAIIAGNGFLPVHLAAAARAAGEDPFIIRLRNESDQDFGDFETAAASIADIVGFSRIFREKGVDRVVLSGGVTRRPDWRDIRPNWKALRKLPLLVRTLMSGGDDALLQVAIGIVEAQGCRVIGAHEVAPGLLARTGPLGSHAPTGEDWRDVAKAAEAARRLGELDIGQGAVSVGGRVVALEGVEGTDRMLERVAALRAEGRISSRRRGSLVKLCKPQQDMRADLPAIGPSTVENAVKAGLAGVAVEAGRALILEEAKLIAAADAAGIFVCGIDPGLPDWGLPNGGLS</sequence>
<dbReference type="Pfam" id="PF17930">
    <property type="entry name" value="LpxI_N"/>
    <property type="match status" value="1"/>
</dbReference>
<dbReference type="Gene3D" id="3.40.50.20">
    <property type="match status" value="1"/>
</dbReference>
<dbReference type="InterPro" id="IPR043167">
    <property type="entry name" value="LpxI_C_sf"/>
</dbReference>
<dbReference type="Proteomes" id="UP001589692">
    <property type="component" value="Unassembled WGS sequence"/>
</dbReference>
<dbReference type="Pfam" id="PF06230">
    <property type="entry name" value="LpxI_C"/>
    <property type="match status" value="1"/>
</dbReference>
<dbReference type="InterPro" id="IPR053174">
    <property type="entry name" value="LpxI"/>
</dbReference>
<dbReference type="PANTHER" id="PTHR39962">
    <property type="entry name" value="BLL4848 PROTEIN"/>
    <property type="match status" value="1"/>
</dbReference>
<accession>A0ABV6AQ45</accession>
<gene>
    <name evidence="3" type="ORF">ACFFP0_24300</name>
</gene>
<dbReference type="InterPro" id="IPR010415">
    <property type="entry name" value="LpxI_C"/>
</dbReference>
<keyword evidence="4" id="KW-1185">Reference proteome</keyword>
<evidence type="ECO:0000259" key="2">
    <source>
        <dbReference type="Pfam" id="PF17930"/>
    </source>
</evidence>
<evidence type="ECO:0000259" key="1">
    <source>
        <dbReference type="Pfam" id="PF06230"/>
    </source>
</evidence>
<dbReference type="Gene3D" id="3.40.140.80">
    <property type="match status" value="1"/>
</dbReference>
<evidence type="ECO:0000313" key="4">
    <source>
        <dbReference type="Proteomes" id="UP001589692"/>
    </source>
</evidence>
<dbReference type="InterPro" id="IPR041255">
    <property type="entry name" value="LpxI_N"/>
</dbReference>
<organism evidence="3 4">
    <name type="scientific">Rhizobium puerariae</name>
    <dbReference type="NCBI Taxonomy" id="1585791"/>
    <lineage>
        <taxon>Bacteria</taxon>
        <taxon>Pseudomonadati</taxon>
        <taxon>Pseudomonadota</taxon>
        <taxon>Alphaproteobacteria</taxon>
        <taxon>Hyphomicrobiales</taxon>
        <taxon>Rhizobiaceae</taxon>
        <taxon>Rhizobium/Agrobacterium group</taxon>
        <taxon>Rhizobium</taxon>
    </lineage>
</organism>
<dbReference type="EMBL" id="JBHMAA010000032">
    <property type="protein sequence ID" value="MFB9951982.1"/>
    <property type="molecule type" value="Genomic_DNA"/>
</dbReference>